<organism evidence="2 3">
    <name type="scientific">Trichloromonas acetexigens</name>
    <dbReference type="NCBI Taxonomy" id="38815"/>
    <lineage>
        <taxon>Bacteria</taxon>
        <taxon>Pseudomonadati</taxon>
        <taxon>Thermodesulfobacteriota</taxon>
        <taxon>Desulfuromonadia</taxon>
        <taxon>Desulfuromonadales</taxon>
        <taxon>Trichloromonadaceae</taxon>
        <taxon>Trichloromonas</taxon>
    </lineage>
</organism>
<accession>A0A550JJ03</accession>
<evidence type="ECO:0000256" key="1">
    <source>
        <dbReference type="SAM" id="SignalP"/>
    </source>
</evidence>
<proteinExistence type="predicted"/>
<protein>
    <recommendedName>
        <fullName evidence="4">Curli production assembly/transport component CsgG</fullName>
    </recommendedName>
</protein>
<sequence>MRFLCPLIFLLLTTFSPAAAERIAVLDLRPIGADPTLALAVSENLRTMISQLNRFTVVERTQLDTILDEQRLEQTGITDDSQARKIGALANVDLILLGSLSQMFDSHTINARVIEVQSGEVRMAIKVDMPSHADFPRKIDELALGIGGASAPQADSTPPNLEGTYEVQGDDYVGEIHIEKAREIYLMTWEVDNSQTGDVPQTFNGWGLYHDGVLSAFYRGIEEPDNFGISAYEVLLGGKQLRGLYTNLGIPKVYGKVRFENGVKKP</sequence>
<dbReference type="EMBL" id="VJVV01000002">
    <property type="protein sequence ID" value="TRO83186.1"/>
    <property type="molecule type" value="Genomic_DNA"/>
</dbReference>
<dbReference type="GO" id="GO:0030288">
    <property type="term" value="C:outer membrane-bounded periplasmic space"/>
    <property type="evidence" value="ECO:0007669"/>
    <property type="project" value="InterPro"/>
</dbReference>
<dbReference type="Gene3D" id="3.40.50.10610">
    <property type="entry name" value="ABC-type transport auxiliary lipoprotein component"/>
    <property type="match status" value="1"/>
</dbReference>
<evidence type="ECO:0008006" key="4">
    <source>
        <dbReference type="Google" id="ProtNLM"/>
    </source>
</evidence>
<name>A0A550JJ03_9BACT</name>
<dbReference type="RefSeq" id="WP_092055809.1">
    <property type="nucleotide sequence ID" value="NZ_FOJJ01000012.1"/>
</dbReference>
<dbReference type="Proteomes" id="UP000317155">
    <property type="component" value="Unassembled WGS sequence"/>
</dbReference>
<comment type="caution">
    <text evidence="2">The sequence shown here is derived from an EMBL/GenBank/DDBJ whole genome shotgun (WGS) entry which is preliminary data.</text>
</comment>
<dbReference type="Pfam" id="PF03783">
    <property type="entry name" value="CsgG"/>
    <property type="match status" value="1"/>
</dbReference>
<dbReference type="InterPro" id="IPR005534">
    <property type="entry name" value="Curli_assmbl/transp-comp_CsgG"/>
</dbReference>
<feature type="chain" id="PRO_5021894234" description="Curli production assembly/transport component CsgG" evidence="1">
    <location>
        <begin position="21"/>
        <end position="266"/>
    </location>
</feature>
<reference evidence="2 3" key="1">
    <citation type="submission" date="2019-07" db="EMBL/GenBank/DDBJ databases">
        <title>Insights of Desulfuromonas acetexigens electromicrobiology.</title>
        <authorList>
            <person name="Katuri K."/>
            <person name="Sapireddy V."/>
            <person name="Shaw D.R."/>
            <person name="Saikaly P."/>
        </authorList>
    </citation>
    <scope>NUCLEOTIDE SEQUENCE [LARGE SCALE GENOMIC DNA]</scope>
    <source>
        <strain evidence="2 3">2873</strain>
    </source>
</reference>
<keyword evidence="1" id="KW-0732">Signal</keyword>
<dbReference type="AlphaFoldDB" id="A0A550JJ03"/>
<evidence type="ECO:0000313" key="2">
    <source>
        <dbReference type="EMBL" id="TRO83186.1"/>
    </source>
</evidence>
<evidence type="ECO:0000313" key="3">
    <source>
        <dbReference type="Proteomes" id="UP000317155"/>
    </source>
</evidence>
<keyword evidence="3" id="KW-1185">Reference proteome</keyword>
<feature type="signal peptide" evidence="1">
    <location>
        <begin position="1"/>
        <end position="20"/>
    </location>
</feature>
<gene>
    <name evidence="2" type="ORF">FL622_03640</name>
</gene>